<feature type="region of interest" description="Disordered" evidence="1">
    <location>
        <begin position="120"/>
        <end position="142"/>
    </location>
</feature>
<dbReference type="AlphaFoldDB" id="A0A448ZQH1"/>
<dbReference type="Proteomes" id="UP000291116">
    <property type="component" value="Unassembled WGS sequence"/>
</dbReference>
<organism evidence="2 3">
    <name type="scientific">Pseudo-nitzschia multistriata</name>
    <dbReference type="NCBI Taxonomy" id="183589"/>
    <lineage>
        <taxon>Eukaryota</taxon>
        <taxon>Sar</taxon>
        <taxon>Stramenopiles</taxon>
        <taxon>Ochrophyta</taxon>
        <taxon>Bacillariophyta</taxon>
        <taxon>Bacillariophyceae</taxon>
        <taxon>Bacillariophycidae</taxon>
        <taxon>Bacillariales</taxon>
        <taxon>Bacillariaceae</taxon>
        <taxon>Pseudo-nitzschia</taxon>
    </lineage>
</organism>
<proteinExistence type="predicted"/>
<dbReference type="EMBL" id="CAACVS010000631">
    <property type="protein sequence ID" value="VEU44244.1"/>
    <property type="molecule type" value="Genomic_DNA"/>
</dbReference>
<dbReference type="OrthoDB" id="2018246at2759"/>
<evidence type="ECO:0000313" key="2">
    <source>
        <dbReference type="EMBL" id="VEU44244.1"/>
    </source>
</evidence>
<keyword evidence="3" id="KW-1185">Reference proteome</keyword>
<evidence type="ECO:0000313" key="3">
    <source>
        <dbReference type="Proteomes" id="UP000291116"/>
    </source>
</evidence>
<gene>
    <name evidence="2" type="ORF">PSNMU_V1.4_AUG-EV-PASAV3_0113280</name>
</gene>
<feature type="region of interest" description="Disordered" evidence="1">
    <location>
        <begin position="164"/>
        <end position="217"/>
    </location>
</feature>
<evidence type="ECO:0000256" key="1">
    <source>
        <dbReference type="SAM" id="MobiDB-lite"/>
    </source>
</evidence>
<accession>A0A448ZQH1</accession>
<name>A0A448ZQH1_9STRA</name>
<sequence length="217" mass="22308">MATPAVSGGTTTSEADAKISRDLAVLAEKMDLLEGMLLKPSEPAAPRPSVRTNEAVRALVGYLDACGPRMIELVTVCTTSPVFAGVLGEEVFGEVLASNDRLQKILSDVDTLAMTETAASTTAASAGGASGKSLGEDGDGNGDLGITDQFDDLFLSSEDAFAEAHGNTTHRSGAAGAKTTGEEDEGGDTKPAAKPAATAERDPFDDFFAERTEASNF</sequence>
<protein>
    <recommendedName>
        <fullName evidence="4">GAT domain-containing protein</fullName>
    </recommendedName>
</protein>
<dbReference type="InterPro" id="IPR038425">
    <property type="entry name" value="GAT_sf"/>
</dbReference>
<feature type="compositionally biased region" description="Low complexity" evidence="1">
    <location>
        <begin position="189"/>
        <end position="198"/>
    </location>
</feature>
<feature type="compositionally biased region" description="Basic and acidic residues" evidence="1">
    <location>
        <begin position="199"/>
        <end position="217"/>
    </location>
</feature>
<evidence type="ECO:0008006" key="4">
    <source>
        <dbReference type="Google" id="ProtNLM"/>
    </source>
</evidence>
<dbReference type="Gene3D" id="1.20.58.160">
    <property type="match status" value="1"/>
</dbReference>
<reference evidence="2 3" key="1">
    <citation type="submission" date="2019-01" db="EMBL/GenBank/DDBJ databases">
        <authorList>
            <person name="Ferrante I. M."/>
        </authorList>
    </citation>
    <scope>NUCLEOTIDE SEQUENCE [LARGE SCALE GENOMIC DNA]</scope>
    <source>
        <strain evidence="2 3">B856</strain>
    </source>
</reference>
<dbReference type="CDD" id="cd21383">
    <property type="entry name" value="GAT_GGA_Tom1-like"/>
    <property type="match status" value="1"/>
</dbReference>